<keyword evidence="1" id="KW-0378">Hydrolase</keyword>
<accession>A0A8S5SIL6</accession>
<proteinExistence type="predicted"/>
<name>A0A8S5SIL6_9CAUD</name>
<reference evidence="1" key="1">
    <citation type="journal article" date="2021" name="Proc. Natl. Acad. Sci. U.S.A.">
        <title>A Catalog of Tens of Thousands of Viruses from Human Metagenomes Reveals Hidden Associations with Chronic Diseases.</title>
        <authorList>
            <person name="Tisza M.J."/>
            <person name="Buck C.B."/>
        </authorList>
    </citation>
    <scope>NUCLEOTIDE SEQUENCE</scope>
    <source>
        <strain evidence="1">Ctr9D2</strain>
    </source>
</reference>
<sequence length="320" mass="35003">MQKQFKTRPEGDAVSAETLEKINRFTKKQLSAEDVYVFSAVLCDNEIDRDGERFSVEALHMLAPLFEGKTAILNHSMDAADQSARTFETQVVTDTARKTACGEDYTYLLARSYLPRIAKNETLIAEIDAGIKKEVSVGCAVAKRVCSVCGADERQNPCGHRRGKTYDGKVCHYILDEPTDAYEWSFVAVPAQKNAGVTKSYRDADALCKAICEKQADGMTLSRAELTALADRLEILEKSAADGAVYRDTLRVRAVKGFARALPALDNTLAEALVAPLSAAQLKTLADALDETAEKAFSAVPMLASRENFNPAQPNTAFKF</sequence>
<keyword evidence="1" id="KW-0645">Protease</keyword>
<protein>
    <submittedName>
        <fullName evidence="1">Prohead serine protease</fullName>
    </submittedName>
</protein>
<dbReference type="GO" id="GO:0006508">
    <property type="term" value="P:proteolysis"/>
    <property type="evidence" value="ECO:0007669"/>
    <property type="project" value="UniProtKB-KW"/>
</dbReference>
<dbReference type="EMBL" id="BK032603">
    <property type="protein sequence ID" value="DAF50865.1"/>
    <property type="molecule type" value="Genomic_DNA"/>
</dbReference>
<organism evidence="1">
    <name type="scientific">Myoviridae sp. ctr9D2</name>
    <dbReference type="NCBI Taxonomy" id="2827711"/>
    <lineage>
        <taxon>Viruses</taxon>
        <taxon>Duplodnaviria</taxon>
        <taxon>Heunggongvirae</taxon>
        <taxon>Uroviricota</taxon>
        <taxon>Caudoviricetes</taxon>
    </lineage>
</organism>
<evidence type="ECO:0000313" key="1">
    <source>
        <dbReference type="EMBL" id="DAF50865.1"/>
    </source>
</evidence>
<dbReference type="GO" id="GO:0008233">
    <property type="term" value="F:peptidase activity"/>
    <property type="evidence" value="ECO:0007669"/>
    <property type="project" value="UniProtKB-KW"/>
</dbReference>